<dbReference type="InterPro" id="IPR003593">
    <property type="entry name" value="AAA+_ATPase"/>
</dbReference>
<feature type="short sequence motif" description="RadA KNRFG motif" evidence="11">
    <location>
        <begin position="262"/>
        <end position="266"/>
    </location>
</feature>
<evidence type="ECO:0000256" key="11">
    <source>
        <dbReference type="HAMAP-Rule" id="MF_01498"/>
    </source>
</evidence>
<evidence type="ECO:0000256" key="2">
    <source>
        <dbReference type="ARBA" id="ARBA00022741"/>
    </source>
</evidence>
<comment type="function">
    <text evidence="11">Plays a role in repairing double-strand DNA breaks, probably involving stabilizing or processing branched DNA or blocked replication forks.</text>
</comment>
<evidence type="ECO:0000256" key="5">
    <source>
        <dbReference type="ARBA" id="ARBA00022801"/>
    </source>
</evidence>
<dbReference type="AlphaFoldDB" id="Q890L7"/>
<proteinExistence type="inferred from homology"/>
<dbReference type="PRINTS" id="PR01874">
    <property type="entry name" value="DNAREPAIRADA"/>
</dbReference>
<dbReference type="STRING" id="212717.CTC_02630"/>
<reference evidence="15 16" key="1">
    <citation type="journal article" date="2003" name="Proc. Natl. Acad. Sci. U.S.A.">
        <title>The genome sequence of Clostridium tetani, the causative agent of tetanus disease.</title>
        <authorList>
            <person name="Brueggemann H."/>
            <person name="Baumer S."/>
            <person name="Fricke W.F."/>
            <person name="Wiezer A."/>
            <person name="Liesegang H."/>
            <person name="Decker I."/>
            <person name="Herzberg C."/>
            <person name="Martinez-Arias R."/>
            <person name="Merkl R."/>
            <person name="Henne A."/>
            <person name="Gottschalk G."/>
        </authorList>
    </citation>
    <scope>NUCLEOTIDE SEQUENCE [LARGE SCALE GENOMIC DNA]</scope>
    <source>
        <strain evidence="16">Massachusetts / E88</strain>
    </source>
</reference>
<dbReference type="PANTHER" id="PTHR32472:SF10">
    <property type="entry name" value="DNA REPAIR PROTEIN RADA-LIKE PROTEIN"/>
    <property type="match status" value="1"/>
</dbReference>
<evidence type="ECO:0000256" key="1">
    <source>
        <dbReference type="ARBA" id="ARBA00022723"/>
    </source>
</evidence>
<keyword evidence="1 11" id="KW-0479">Metal-binding</keyword>
<keyword evidence="8 11" id="KW-0346">Stress response</keyword>
<dbReference type="GO" id="GO:0008270">
    <property type="term" value="F:zinc ion binding"/>
    <property type="evidence" value="ECO:0007669"/>
    <property type="project" value="UniProtKB-KW"/>
</dbReference>
<dbReference type="Gene3D" id="3.40.50.300">
    <property type="entry name" value="P-loop containing nucleotide triphosphate hydrolases"/>
    <property type="match status" value="1"/>
</dbReference>
<keyword evidence="3 11" id="KW-0227">DNA damage</keyword>
<dbReference type="InterPro" id="IPR020588">
    <property type="entry name" value="RecA_ATP-bd"/>
</dbReference>
<keyword evidence="7 11" id="KW-0067">ATP-binding</keyword>
<evidence type="ECO:0000313" key="15">
    <source>
        <dbReference type="EMBL" id="AAO37080.1"/>
    </source>
</evidence>
<evidence type="ECO:0000256" key="9">
    <source>
        <dbReference type="ARBA" id="ARBA00023125"/>
    </source>
</evidence>
<keyword evidence="2 11" id="KW-0547">Nucleotide-binding</keyword>
<keyword evidence="6 13" id="KW-0862">Zinc</keyword>
<dbReference type="Pfam" id="PF13481">
    <property type="entry name" value="AAA_25"/>
    <property type="match status" value="1"/>
</dbReference>
<dbReference type="SUPFAM" id="SSF52540">
    <property type="entry name" value="P-loop containing nucleoside triphosphate hydrolases"/>
    <property type="match status" value="1"/>
</dbReference>
<dbReference type="GO" id="GO:0005829">
    <property type="term" value="C:cytosol"/>
    <property type="evidence" value="ECO:0007669"/>
    <property type="project" value="TreeGrafter"/>
</dbReference>
<accession>Q890L7</accession>
<dbReference type="Pfam" id="PF18073">
    <property type="entry name" value="Zn_ribbon_LapB"/>
    <property type="match status" value="1"/>
</dbReference>
<feature type="binding site" evidence="11">
    <location>
        <begin position="105"/>
        <end position="112"/>
    </location>
    <ligand>
        <name>ATP</name>
        <dbReference type="ChEBI" id="CHEBI:30616"/>
    </ligand>
</feature>
<dbReference type="GO" id="GO:0003684">
    <property type="term" value="F:damaged DNA binding"/>
    <property type="evidence" value="ECO:0007669"/>
    <property type="project" value="InterPro"/>
</dbReference>
<dbReference type="FunFam" id="3.40.50.300:FF:000050">
    <property type="entry name" value="DNA repair protein RadA"/>
    <property type="match status" value="1"/>
</dbReference>
<dbReference type="Gene3D" id="3.30.230.10">
    <property type="match status" value="1"/>
</dbReference>
<dbReference type="PANTHER" id="PTHR32472">
    <property type="entry name" value="DNA REPAIR PROTEIN RADA"/>
    <property type="match status" value="1"/>
</dbReference>
<dbReference type="SMART" id="SM00382">
    <property type="entry name" value="AAA"/>
    <property type="match status" value="1"/>
</dbReference>
<sequence length="465" mass="51817">MFYTYIIGADYMAKIKSCFVCQECGYESPKWLGKCPDCNTWNSMVEEIKSKEADKKFNYNLQINSSESIVDIKSITYERISTGINELNRVLGGGIVRGSLTLISGDPGIGKSTLLLQAANNIAEKYGKILYISGEESQEQIRLRGERLQALCKDVYILAETDINIILANIDKIKPTFIILDSIQTLYNPEISSAPGSVSQVRECSNIIMRLAKTNNIPFFIVAHVTKQGSLAGPKVLEHMVDTVLSFEGERTEEFRILRTIKNRFGNTSEIGVFEMREDGLNEITNPSEVFLEDINFNKEGSIIIGIMEGSRPILVEVQALATKTNAPMPRRTVVGVETSRINLILAVLEKKLKIPFYQFDVYINVVGGLNIEGTFADLGIALALISSVKGVEAKLEKMLVVGEIGLTGEVRPVMFCDRIINEGKKMGFKNFIIPSRNKEKILGNDKSINIIGTQYLKEIINRVF</sequence>
<feature type="region of interest" description="Lon-protease-like" evidence="11">
    <location>
        <begin position="361"/>
        <end position="465"/>
    </location>
</feature>
<dbReference type="GO" id="GO:0000725">
    <property type="term" value="P:recombinational repair"/>
    <property type="evidence" value="ECO:0007669"/>
    <property type="project" value="UniProtKB-UniRule"/>
</dbReference>
<evidence type="ECO:0000256" key="7">
    <source>
        <dbReference type="ARBA" id="ARBA00022840"/>
    </source>
</evidence>
<evidence type="ECO:0000256" key="10">
    <source>
        <dbReference type="ARBA" id="ARBA00023204"/>
    </source>
</evidence>
<keyword evidence="5" id="KW-0378">Hydrolase</keyword>
<dbReference type="InterPro" id="IPR041166">
    <property type="entry name" value="Rubredoxin_2"/>
</dbReference>
<evidence type="ECO:0000256" key="3">
    <source>
        <dbReference type="ARBA" id="ARBA00022763"/>
    </source>
</evidence>
<dbReference type="SUPFAM" id="SSF54211">
    <property type="entry name" value="Ribosomal protein S5 domain 2-like"/>
    <property type="match status" value="1"/>
</dbReference>
<keyword evidence="9 11" id="KW-0238">DNA-binding</keyword>
<dbReference type="InterPro" id="IPR027417">
    <property type="entry name" value="P-loop_NTPase"/>
</dbReference>
<comment type="domain">
    <text evidence="11">The middle region has homology to RecA with ATPase motifs including the RadA KNRFG motif, while the C-terminus is homologous to Lon protease.</text>
</comment>
<protein>
    <recommendedName>
        <fullName evidence="11 12">DNA repair protein RadA</fullName>
    </recommendedName>
</protein>
<gene>
    <name evidence="11 15" type="primary">radA</name>
    <name evidence="15" type="ordered locus">CTC_02630</name>
</gene>
<dbReference type="InterPro" id="IPR004504">
    <property type="entry name" value="DNA_repair_RadA"/>
</dbReference>
<keyword evidence="4 13" id="KW-0863">Zinc-finger</keyword>
<dbReference type="EMBL" id="AE015927">
    <property type="protein sequence ID" value="AAO37080.1"/>
    <property type="molecule type" value="Genomic_DNA"/>
</dbReference>
<dbReference type="GO" id="GO:0140664">
    <property type="term" value="F:ATP-dependent DNA damage sensor activity"/>
    <property type="evidence" value="ECO:0007669"/>
    <property type="project" value="InterPro"/>
</dbReference>
<evidence type="ECO:0000256" key="8">
    <source>
        <dbReference type="ARBA" id="ARBA00023016"/>
    </source>
</evidence>
<evidence type="ECO:0000259" key="14">
    <source>
        <dbReference type="PROSITE" id="PS50162"/>
    </source>
</evidence>
<dbReference type="CDD" id="cd01121">
    <property type="entry name" value="RadA_SMS_N"/>
    <property type="match status" value="1"/>
</dbReference>
<keyword evidence="10 11" id="KW-0234">DNA repair</keyword>
<dbReference type="NCBIfam" id="TIGR00416">
    <property type="entry name" value="sms"/>
    <property type="match status" value="1"/>
</dbReference>
<keyword evidence="16" id="KW-1185">Reference proteome</keyword>
<dbReference type="InterPro" id="IPR020568">
    <property type="entry name" value="Ribosomal_Su5_D2-typ_SF"/>
</dbReference>
<dbReference type="Pfam" id="PF13541">
    <property type="entry name" value="ChlI"/>
    <property type="match status" value="1"/>
</dbReference>
<evidence type="ECO:0000256" key="4">
    <source>
        <dbReference type="ARBA" id="ARBA00022771"/>
    </source>
</evidence>
<feature type="domain" description="RecA family profile 1" evidence="14">
    <location>
        <begin position="76"/>
        <end position="225"/>
    </location>
</feature>
<evidence type="ECO:0000313" key="16">
    <source>
        <dbReference type="Proteomes" id="UP000001412"/>
    </source>
</evidence>
<comment type="similarity">
    <text evidence="11 13">Belongs to the RecA family. RadA subfamily.</text>
</comment>
<evidence type="ECO:0000256" key="6">
    <source>
        <dbReference type="ARBA" id="ARBA00022833"/>
    </source>
</evidence>
<comment type="function">
    <text evidence="13">DNA-dependent ATPase involved in processing of recombination intermediates, plays a role in repairing DNA breaks. Stimulates the branch migration of RecA-mediated strand transfer reactions, allowing the 3' invading strand to extend heteroduplex DNA faster. Binds ssDNA in the presence of ADP but not other nucleotides, has ATPase activity that is stimulated by ssDNA and various branched DNA structures, but inhibited by SSB. Does not have RecA's homology-searching function.</text>
</comment>
<name>Q890L7_CLOTE</name>
<dbReference type="InterPro" id="IPR014721">
    <property type="entry name" value="Ribsml_uS5_D2-typ_fold_subgr"/>
</dbReference>
<dbReference type="GO" id="GO:0005524">
    <property type="term" value="F:ATP binding"/>
    <property type="evidence" value="ECO:0007669"/>
    <property type="project" value="UniProtKB-UniRule"/>
</dbReference>
<organism evidence="15 16">
    <name type="scientific">Clostridium tetani (strain Massachusetts / E88)</name>
    <dbReference type="NCBI Taxonomy" id="212717"/>
    <lineage>
        <taxon>Bacteria</taxon>
        <taxon>Bacillati</taxon>
        <taxon>Bacillota</taxon>
        <taxon>Clostridia</taxon>
        <taxon>Eubacteriales</taxon>
        <taxon>Clostridiaceae</taxon>
        <taxon>Clostridium</taxon>
    </lineage>
</organism>
<dbReference type="MEROPS" id="S16.A04"/>
<dbReference type="HAMAP" id="MF_01498">
    <property type="entry name" value="RadA_bact"/>
    <property type="match status" value="1"/>
</dbReference>
<dbReference type="GO" id="GO:0016787">
    <property type="term" value="F:hydrolase activity"/>
    <property type="evidence" value="ECO:0007669"/>
    <property type="project" value="UniProtKB-KW"/>
</dbReference>
<evidence type="ECO:0000256" key="12">
    <source>
        <dbReference type="NCBIfam" id="TIGR00416"/>
    </source>
</evidence>
<dbReference type="KEGG" id="ctc:CTC_02630"/>
<dbReference type="PROSITE" id="PS50162">
    <property type="entry name" value="RECA_2"/>
    <property type="match status" value="1"/>
</dbReference>
<dbReference type="HOGENOM" id="CLU_018264_0_1_9"/>
<evidence type="ECO:0000256" key="13">
    <source>
        <dbReference type="RuleBase" id="RU003555"/>
    </source>
</evidence>
<dbReference type="Proteomes" id="UP000001412">
    <property type="component" value="Chromosome"/>
</dbReference>